<dbReference type="EMBL" id="JAVDVX010000002">
    <property type="protein sequence ID" value="MDR7089160.1"/>
    <property type="molecule type" value="Genomic_DNA"/>
</dbReference>
<evidence type="ECO:0000313" key="3">
    <source>
        <dbReference type="Proteomes" id="UP001253595"/>
    </source>
</evidence>
<name>A0ABU1UVD8_9GAMM</name>
<reference evidence="2 3" key="1">
    <citation type="submission" date="2023-07" db="EMBL/GenBank/DDBJ databases">
        <title>Sorghum-associated microbial communities from plants grown in Nebraska, USA.</title>
        <authorList>
            <person name="Schachtman D."/>
        </authorList>
    </citation>
    <scope>NUCLEOTIDE SEQUENCE [LARGE SCALE GENOMIC DNA]</scope>
    <source>
        <strain evidence="2 3">BE190</strain>
    </source>
</reference>
<sequence length="138" mass="15123">MMNFSNIISRLVLILLSSTTGACVVTPKKGASYDEKCMVSTQKIVLTTEQMRTFDEIDCLTRSCKEEVTGALVVATLTATTSAIVSGSVALIGNTLYWLESQGECPNKNHQKEDKLQVLPEGTDETYLIREEVITARS</sequence>
<keyword evidence="3" id="KW-1185">Reference proteome</keyword>
<dbReference type="Proteomes" id="UP001253595">
    <property type="component" value="Unassembled WGS sequence"/>
</dbReference>
<protein>
    <recommendedName>
        <fullName evidence="4">Lipoprotein</fullName>
    </recommendedName>
</protein>
<evidence type="ECO:0000313" key="2">
    <source>
        <dbReference type="EMBL" id="MDR7089160.1"/>
    </source>
</evidence>
<keyword evidence="1" id="KW-0732">Signal</keyword>
<feature type="chain" id="PRO_5046432213" description="Lipoprotein" evidence="1">
    <location>
        <begin position="23"/>
        <end position="138"/>
    </location>
</feature>
<dbReference type="RefSeq" id="WP_310069893.1">
    <property type="nucleotide sequence ID" value="NZ_JAVDVX010000002.1"/>
</dbReference>
<feature type="signal peptide" evidence="1">
    <location>
        <begin position="1"/>
        <end position="22"/>
    </location>
</feature>
<accession>A0ABU1UVD8</accession>
<gene>
    <name evidence="2" type="ORF">J2X05_001166</name>
</gene>
<evidence type="ECO:0008006" key="4">
    <source>
        <dbReference type="Google" id="ProtNLM"/>
    </source>
</evidence>
<evidence type="ECO:0000256" key="1">
    <source>
        <dbReference type="SAM" id="SignalP"/>
    </source>
</evidence>
<organism evidence="2 3">
    <name type="scientific">Cellvibrio fibrivorans</name>
    <dbReference type="NCBI Taxonomy" id="126350"/>
    <lineage>
        <taxon>Bacteria</taxon>
        <taxon>Pseudomonadati</taxon>
        <taxon>Pseudomonadota</taxon>
        <taxon>Gammaproteobacteria</taxon>
        <taxon>Cellvibrionales</taxon>
        <taxon>Cellvibrionaceae</taxon>
        <taxon>Cellvibrio</taxon>
    </lineage>
</organism>
<comment type="caution">
    <text evidence="2">The sequence shown here is derived from an EMBL/GenBank/DDBJ whole genome shotgun (WGS) entry which is preliminary data.</text>
</comment>
<proteinExistence type="predicted"/>